<comment type="caution">
    <text evidence="1">The sequence shown here is derived from an EMBL/GenBank/DDBJ whole genome shotgun (WGS) entry which is preliminary data.</text>
</comment>
<gene>
    <name evidence="1" type="ORF">AB0I59_23580</name>
</gene>
<organism evidence="1 2">
    <name type="scientific">Microtetraspora glauca</name>
    <dbReference type="NCBI Taxonomy" id="1996"/>
    <lineage>
        <taxon>Bacteria</taxon>
        <taxon>Bacillati</taxon>
        <taxon>Actinomycetota</taxon>
        <taxon>Actinomycetes</taxon>
        <taxon>Streptosporangiales</taxon>
        <taxon>Streptosporangiaceae</taxon>
        <taxon>Microtetraspora</taxon>
    </lineage>
</organism>
<dbReference type="EMBL" id="JBFALK010000013">
    <property type="protein sequence ID" value="MEV0971606.1"/>
    <property type="molecule type" value="Genomic_DNA"/>
</dbReference>
<evidence type="ECO:0000313" key="1">
    <source>
        <dbReference type="EMBL" id="MEV0971606.1"/>
    </source>
</evidence>
<proteinExistence type="predicted"/>
<dbReference type="PANTHER" id="PTHR40630">
    <property type="entry name" value="POSSIBLE DNA-BINDING PROTEIN"/>
    <property type="match status" value="1"/>
</dbReference>
<keyword evidence="2" id="KW-1185">Reference proteome</keyword>
<dbReference type="Pfam" id="PF11338">
    <property type="entry name" value="DUF3140"/>
    <property type="match status" value="1"/>
</dbReference>
<dbReference type="RefSeq" id="WP_061256041.1">
    <property type="nucleotide sequence ID" value="NZ_JBFALK010000013.1"/>
</dbReference>
<accession>A0ABV3GJ42</accession>
<protein>
    <submittedName>
        <fullName evidence="1">DUF3140 domain-containing protein</fullName>
    </submittedName>
</protein>
<name>A0ABV3GJ42_MICGL</name>
<dbReference type="PANTHER" id="PTHR40630:SF1">
    <property type="entry name" value="DNA-BINDING PROTEIN"/>
    <property type="match status" value="1"/>
</dbReference>
<dbReference type="Proteomes" id="UP001551675">
    <property type="component" value="Unassembled WGS sequence"/>
</dbReference>
<dbReference type="InterPro" id="IPR021487">
    <property type="entry name" value="DUF3140"/>
</dbReference>
<reference evidence="1 2" key="1">
    <citation type="submission" date="2024-06" db="EMBL/GenBank/DDBJ databases">
        <title>The Natural Products Discovery Center: Release of the First 8490 Sequenced Strains for Exploring Actinobacteria Biosynthetic Diversity.</title>
        <authorList>
            <person name="Kalkreuter E."/>
            <person name="Kautsar S.A."/>
            <person name="Yang D."/>
            <person name="Bader C.D."/>
            <person name="Teijaro C.N."/>
            <person name="Fluegel L."/>
            <person name="Davis C.M."/>
            <person name="Simpson J.R."/>
            <person name="Lauterbach L."/>
            <person name="Steele A.D."/>
            <person name="Gui C."/>
            <person name="Meng S."/>
            <person name="Li G."/>
            <person name="Viehrig K."/>
            <person name="Ye F."/>
            <person name="Su P."/>
            <person name="Kiefer A.F."/>
            <person name="Nichols A."/>
            <person name="Cepeda A.J."/>
            <person name="Yan W."/>
            <person name="Fan B."/>
            <person name="Jiang Y."/>
            <person name="Adhikari A."/>
            <person name="Zheng C.-J."/>
            <person name="Schuster L."/>
            <person name="Cowan T.M."/>
            <person name="Smanski M.J."/>
            <person name="Chevrette M.G."/>
            <person name="De Carvalho L.P.S."/>
            <person name="Shen B."/>
        </authorList>
    </citation>
    <scope>NUCLEOTIDE SEQUENCE [LARGE SCALE GENOMIC DNA]</scope>
    <source>
        <strain evidence="1 2">NPDC050100</strain>
    </source>
</reference>
<sequence>MTESSDPEVDLLWEEFHEVVNMTSAELRSWLLTSASGESAFPADPDLGVQELGRGVLHVLGKRKGDLTGEDLEVMRHVVDFVRGKVAGAPATAARDERWRHSLMSVGHDPLGPAPTGG</sequence>
<evidence type="ECO:0000313" key="2">
    <source>
        <dbReference type="Proteomes" id="UP001551675"/>
    </source>
</evidence>